<keyword evidence="9" id="KW-1185">Reference proteome</keyword>
<dbReference type="InterPro" id="IPR001792">
    <property type="entry name" value="Acylphosphatase-like_dom"/>
</dbReference>
<dbReference type="Proteomes" id="UP001061361">
    <property type="component" value="Chromosome"/>
</dbReference>
<feature type="active site" evidence="4">
    <location>
        <position position="35"/>
    </location>
</feature>
<gene>
    <name evidence="8" type="ORF">JCM14722_12950</name>
</gene>
<protein>
    <recommendedName>
        <fullName evidence="2 4">Acylphosphatase</fullName>
        <ecNumber evidence="2 4">3.6.1.7</ecNumber>
    </recommendedName>
</protein>
<dbReference type="InterPro" id="IPR036046">
    <property type="entry name" value="Acylphosphatase-like_dom_sf"/>
</dbReference>
<evidence type="ECO:0000259" key="7">
    <source>
        <dbReference type="PROSITE" id="PS51160"/>
    </source>
</evidence>
<dbReference type="RefSeq" id="WP_264984137.1">
    <property type="nucleotide sequence ID" value="NZ_AP026708.1"/>
</dbReference>
<evidence type="ECO:0000256" key="3">
    <source>
        <dbReference type="ARBA" id="ARBA00047645"/>
    </source>
</evidence>
<evidence type="ECO:0000256" key="1">
    <source>
        <dbReference type="ARBA" id="ARBA00005614"/>
    </source>
</evidence>
<dbReference type="Gene3D" id="3.30.70.100">
    <property type="match status" value="1"/>
</dbReference>
<feature type="active site" evidence="4">
    <location>
        <position position="17"/>
    </location>
</feature>
<dbReference type="PANTHER" id="PTHR47268">
    <property type="entry name" value="ACYLPHOSPHATASE"/>
    <property type="match status" value="1"/>
</dbReference>
<evidence type="ECO:0000313" key="8">
    <source>
        <dbReference type="EMBL" id="BDQ33753.1"/>
    </source>
</evidence>
<dbReference type="InterPro" id="IPR020456">
    <property type="entry name" value="Acylphosphatase"/>
</dbReference>
<dbReference type="EMBL" id="AP026708">
    <property type="protein sequence ID" value="BDQ33753.1"/>
    <property type="molecule type" value="Genomic_DNA"/>
</dbReference>
<dbReference type="EC" id="3.6.1.7" evidence="2 4"/>
<dbReference type="Pfam" id="PF00708">
    <property type="entry name" value="Acylphosphatase"/>
    <property type="match status" value="1"/>
</dbReference>
<organism evidence="8 9">
    <name type="scientific">Pseudodesulfovibrio portus</name>
    <dbReference type="NCBI Taxonomy" id="231439"/>
    <lineage>
        <taxon>Bacteria</taxon>
        <taxon>Pseudomonadati</taxon>
        <taxon>Thermodesulfobacteriota</taxon>
        <taxon>Desulfovibrionia</taxon>
        <taxon>Desulfovibrionales</taxon>
        <taxon>Desulfovibrionaceae</taxon>
    </lineage>
</organism>
<dbReference type="PANTHER" id="PTHR47268:SF4">
    <property type="entry name" value="ACYLPHOSPHATASE"/>
    <property type="match status" value="1"/>
</dbReference>
<proteinExistence type="inferred from homology"/>
<evidence type="ECO:0000256" key="5">
    <source>
        <dbReference type="RuleBase" id="RU000553"/>
    </source>
</evidence>
<keyword evidence="4 5" id="KW-0378">Hydrolase</keyword>
<comment type="catalytic activity">
    <reaction evidence="3 4 5">
        <text>an acyl phosphate + H2O = a carboxylate + phosphate + H(+)</text>
        <dbReference type="Rhea" id="RHEA:14965"/>
        <dbReference type="ChEBI" id="CHEBI:15377"/>
        <dbReference type="ChEBI" id="CHEBI:15378"/>
        <dbReference type="ChEBI" id="CHEBI:29067"/>
        <dbReference type="ChEBI" id="CHEBI:43474"/>
        <dbReference type="ChEBI" id="CHEBI:59918"/>
        <dbReference type="EC" id="3.6.1.7"/>
    </reaction>
</comment>
<comment type="similarity">
    <text evidence="1 6">Belongs to the acylphosphatase family.</text>
</comment>
<accession>A0ABM8AQQ5</accession>
<reference evidence="8" key="1">
    <citation type="submission" date="2022-08" db="EMBL/GenBank/DDBJ databases">
        <title>Genome Sequence of the sulphate-reducing bacterium, Pseudodesulfovibrio portus JCM14722.</title>
        <authorList>
            <person name="Kondo R."/>
            <person name="Kataoka T."/>
        </authorList>
    </citation>
    <scope>NUCLEOTIDE SEQUENCE</scope>
    <source>
        <strain evidence="8">JCM 14722</strain>
    </source>
</reference>
<evidence type="ECO:0000256" key="6">
    <source>
        <dbReference type="RuleBase" id="RU004168"/>
    </source>
</evidence>
<dbReference type="PROSITE" id="PS00151">
    <property type="entry name" value="ACYLPHOSPHATASE_2"/>
    <property type="match status" value="1"/>
</dbReference>
<dbReference type="PROSITE" id="PS00150">
    <property type="entry name" value="ACYLPHOSPHATASE_1"/>
    <property type="match status" value="1"/>
</dbReference>
<dbReference type="PROSITE" id="PS51160">
    <property type="entry name" value="ACYLPHOSPHATASE_3"/>
    <property type="match status" value="1"/>
</dbReference>
<name>A0ABM8AQQ5_9BACT</name>
<feature type="domain" description="Acylphosphatase-like" evidence="7">
    <location>
        <begin position="2"/>
        <end position="89"/>
    </location>
</feature>
<evidence type="ECO:0000313" key="9">
    <source>
        <dbReference type="Proteomes" id="UP001061361"/>
    </source>
</evidence>
<dbReference type="InterPro" id="IPR017968">
    <property type="entry name" value="Acylphosphatase_CS"/>
</dbReference>
<evidence type="ECO:0000256" key="2">
    <source>
        <dbReference type="ARBA" id="ARBA00012150"/>
    </source>
</evidence>
<dbReference type="PRINTS" id="PR00112">
    <property type="entry name" value="ACYLPHPHTASE"/>
</dbReference>
<sequence length="89" mass="10202">MQLRATVHGKVQGVWFRAWTRDTATNLGLTGWVRNLPSGDVETLADGTREQLEEFILRLWDGPPLARVTDIRSEWSEADNDFTAFTVRR</sequence>
<dbReference type="SUPFAM" id="SSF54975">
    <property type="entry name" value="Acylphosphatase/BLUF domain-like"/>
    <property type="match status" value="1"/>
</dbReference>
<evidence type="ECO:0000256" key="4">
    <source>
        <dbReference type="PROSITE-ProRule" id="PRU00520"/>
    </source>
</evidence>